<dbReference type="Pfam" id="PF00892">
    <property type="entry name" value="EamA"/>
    <property type="match status" value="2"/>
</dbReference>
<name>A0A5B8MKU2_9CHLO</name>
<keyword evidence="3" id="KW-1003">Cell membrane</keyword>
<proteinExistence type="inferred from homology"/>
<feature type="domain" description="EamA" evidence="9">
    <location>
        <begin position="433"/>
        <end position="504"/>
    </location>
</feature>
<keyword evidence="6 8" id="KW-0472">Membrane</keyword>
<feature type="transmembrane region" description="Helical" evidence="8">
    <location>
        <begin position="249"/>
        <end position="269"/>
    </location>
</feature>
<dbReference type="PANTHER" id="PTHR42920">
    <property type="entry name" value="OS03G0707200 PROTEIN-RELATED"/>
    <property type="match status" value="1"/>
</dbReference>
<feature type="transmembrane region" description="Helical" evidence="8">
    <location>
        <begin position="428"/>
        <end position="452"/>
    </location>
</feature>
<evidence type="ECO:0000256" key="2">
    <source>
        <dbReference type="ARBA" id="ARBA00007635"/>
    </source>
</evidence>
<sequence length="522" mass="54873">MRGTRGTRGRAAGSGGKVAVGRCGAKASRRVAGPGSSGPPSPAARRRHVCRASEPLEAAPEQVASTSGDVFSPTDELMTYSVSLTNEATERGTQLKLSGKDRGRGLLSDVTFALASLELDVLMASIYTSEEDFEMEDTFIIRKDGRAVTEENFSFIEETVLAACLKSANLSALASLSSLDETAVLPGEEDAQDVLAATGEGAEGEAPMKWTFATVGSIALVNLAAALFGSNQVLIKLTETETSPSTLNLVRFGIAALAFLPFGIKTGAFKRPKLLTAATELATYLFIGYTAQVLGLGMTSASRGAVMAEFAVLIVPFWAKLSGEKIPNIVWYASVIALLGVVLVTEADGASSGFNLGDSLCLLSACCFGTHVFRTEKRTASIDNKDLPGLISLELTLLTLLSGVYELVDFSLHNPGGLQALDVQKVSYSLAHLPWTNLAAMGMGTTALTLFIEINALQNISSTLASLIYTTEPLWGAFFAAVFLKEKFGGLGYLGAAMIVGSTAYATVKGGVVKQTEKVKVD</sequence>
<dbReference type="EMBL" id="CP031037">
    <property type="protein sequence ID" value="QDZ20664.1"/>
    <property type="molecule type" value="Genomic_DNA"/>
</dbReference>
<gene>
    <name evidence="10" type="ORF">A3770_04p31820</name>
</gene>
<evidence type="ECO:0000256" key="7">
    <source>
        <dbReference type="SAM" id="MobiDB-lite"/>
    </source>
</evidence>
<accession>A0A5B8MKU2</accession>
<comment type="subcellular location">
    <subcellularLocation>
        <location evidence="1">Cell membrane</location>
        <topology evidence="1">Multi-pass membrane protein</topology>
    </subcellularLocation>
</comment>
<protein>
    <recommendedName>
        <fullName evidence="9">EamA domain-containing protein</fullName>
    </recommendedName>
</protein>
<keyword evidence="4 8" id="KW-0812">Transmembrane</keyword>
<evidence type="ECO:0000256" key="4">
    <source>
        <dbReference type="ARBA" id="ARBA00022692"/>
    </source>
</evidence>
<organism evidence="10 11">
    <name type="scientific">Chloropicon primus</name>
    <dbReference type="NCBI Taxonomy" id="1764295"/>
    <lineage>
        <taxon>Eukaryota</taxon>
        <taxon>Viridiplantae</taxon>
        <taxon>Chlorophyta</taxon>
        <taxon>Chloropicophyceae</taxon>
        <taxon>Chloropicales</taxon>
        <taxon>Chloropicaceae</taxon>
        <taxon>Chloropicon</taxon>
    </lineage>
</organism>
<feature type="transmembrane region" description="Helical" evidence="8">
    <location>
        <begin position="281"/>
        <end position="298"/>
    </location>
</feature>
<feature type="domain" description="EamA" evidence="9">
    <location>
        <begin position="218"/>
        <end position="345"/>
    </location>
</feature>
<dbReference type="SUPFAM" id="SSF103481">
    <property type="entry name" value="Multidrug resistance efflux transporter EmrE"/>
    <property type="match status" value="2"/>
</dbReference>
<evidence type="ECO:0000256" key="8">
    <source>
        <dbReference type="SAM" id="Phobius"/>
    </source>
</evidence>
<dbReference type="InterPro" id="IPR000620">
    <property type="entry name" value="EamA_dom"/>
</dbReference>
<evidence type="ECO:0000313" key="11">
    <source>
        <dbReference type="Proteomes" id="UP000316726"/>
    </source>
</evidence>
<evidence type="ECO:0000256" key="6">
    <source>
        <dbReference type="ARBA" id="ARBA00023136"/>
    </source>
</evidence>
<feature type="transmembrane region" description="Helical" evidence="8">
    <location>
        <begin position="490"/>
        <end position="508"/>
    </location>
</feature>
<dbReference type="GO" id="GO:0005886">
    <property type="term" value="C:plasma membrane"/>
    <property type="evidence" value="ECO:0007669"/>
    <property type="project" value="UniProtKB-SubCell"/>
</dbReference>
<evidence type="ECO:0000256" key="5">
    <source>
        <dbReference type="ARBA" id="ARBA00022989"/>
    </source>
</evidence>
<evidence type="ECO:0000256" key="1">
    <source>
        <dbReference type="ARBA" id="ARBA00004651"/>
    </source>
</evidence>
<feature type="region of interest" description="Disordered" evidence="7">
    <location>
        <begin position="1"/>
        <end position="48"/>
    </location>
</feature>
<dbReference type="STRING" id="1764295.A0A5B8MKU2"/>
<feature type="transmembrane region" description="Helical" evidence="8">
    <location>
        <begin position="329"/>
        <end position="347"/>
    </location>
</feature>
<keyword evidence="5 8" id="KW-1133">Transmembrane helix</keyword>
<dbReference type="OrthoDB" id="2017960at2759"/>
<dbReference type="PANTHER" id="PTHR42920:SF5">
    <property type="entry name" value="EAMA DOMAIN-CONTAINING PROTEIN"/>
    <property type="match status" value="1"/>
</dbReference>
<evidence type="ECO:0000256" key="3">
    <source>
        <dbReference type="ARBA" id="ARBA00022475"/>
    </source>
</evidence>
<dbReference type="InterPro" id="IPR037185">
    <property type="entry name" value="EmrE-like"/>
</dbReference>
<evidence type="ECO:0000313" key="10">
    <source>
        <dbReference type="EMBL" id="QDZ20664.1"/>
    </source>
</evidence>
<dbReference type="AlphaFoldDB" id="A0A5B8MKU2"/>
<keyword evidence="11" id="KW-1185">Reference proteome</keyword>
<feature type="transmembrane region" description="Helical" evidence="8">
    <location>
        <begin position="464"/>
        <end position="484"/>
    </location>
</feature>
<dbReference type="CDD" id="cd04873">
    <property type="entry name" value="ACT_UUR-ACR-like"/>
    <property type="match status" value="1"/>
</dbReference>
<evidence type="ECO:0000259" key="9">
    <source>
        <dbReference type="Pfam" id="PF00892"/>
    </source>
</evidence>
<reference evidence="10 11" key="1">
    <citation type="submission" date="2018-07" db="EMBL/GenBank/DDBJ databases">
        <title>The complete nuclear genome of the prasinophyte Chloropicon primus (CCMP1205).</title>
        <authorList>
            <person name="Pombert J.-F."/>
            <person name="Otis C."/>
            <person name="Turmel M."/>
            <person name="Lemieux C."/>
        </authorList>
    </citation>
    <scope>NUCLEOTIDE SEQUENCE [LARGE SCALE GENOMIC DNA]</scope>
    <source>
        <strain evidence="10 11">CCMP1205</strain>
    </source>
</reference>
<feature type="transmembrane region" description="Helical" evidence="8">
    <location>
        <begin position="210"/>
        <end position="229"/>
    </location>
</feature>
<dbReference type="Proteomes" id="UP000316726">
    <property type="component" value="Chromosome 4"/>
</dbReference>
<dbReference type="InterPro" id="IPR051258">
    <property type="entry name" value="Diverse_Substrate_Transporter"/>
</dbReference>
<comment type="similarity">
    <text evidence="2">Belongs to the drug/metabolite transporter (DMT) superfamily. Plant drug/metabolite exporter (P-DME) (TC 2.A.7.4) family.</text>
</comment>